<dbReference type="GO" id="GO:0055085">
    <property type="term" value="P:transmembrane transport"/>
    <property type="evidence" value="ECO:0007669"/>
    <property type="project" value="InterPro"/>
</dbReference>
<feature type="domain" description="ABC transmembrane type-1" evidence="8">
    <location>
        <begin position="73"/>
        <end position="274"/>
    </location>
</feature>
<evidence type="ECO:0000313" key="9">
    <source>
        <dbReference type="EMBL" id="OTP17516.1"/>
    </source>
</evidence>
<evidence type="ECO:0000256" key="5">
    <source>
        <dbReference type="ARBA" id="ARBA00022989"/>
    </source>
</evidence>
<gene>
    <name evidence="9" type="ORF">A5888_001654</name>
    <name evidence="10" type="ORF">A5888_002890</name>
</gene>
<keyword evidence="6 7" id="KW-0472">Membrane</keyword>
<comment type="similarity">
    <text evidence="7">Belongs to the binding-protein-dependent transport system permease family.</text>
</comment>
<dbReference type="RefSeq" id="WP_086348718.1">
    <property type="nucleotide sequence ID" value="NZ_CP147247.1"/>
</dbReference>
<dbReference type="PANTHER" id="PTHR43744">
    <property type="entry name" value="ABC TRANSPORTER PERMEASE PROTEIN MG189-RELATED-RELATED"/>
    <property type="match status" value="1"/>
</dbReference>
<feature type="transmembrane region" description="Helical" evidence="7">
    <location>
        <begin position="181"/>
        <end position="203"/>
    </location>
</feature>
<dbReference type="SUPFAM" id="SSF161098">
    <property type="entry name" value="MetI-like"/>
    <property type="match status" value="1"/>
</dbReference>
<evidence type="ECO:0000256" key="6">
    <source>
        <dbReference type="ARBA" id="ARBA00023136"/>
    </source>
</evidence>
<dbReference type="AlphaFoldDB" id="A0A242K981"/>
<comment type="subcellular location">
    <subcellularLocation>
        <location evidence="1 7">Cell membrane</location>
        <topology evidence="1 7">Multi-pass membrane protein</topology>
    </subcellularLocation>
</comment>
<dbReference type="OrthoDB" id="9810086at2"/>
<feature type="transmembrane region" description="Helical" evidence="7">
    <location>
        <begin position="256"/>
        <end position="275"/>
    </location>
</feature>
<evidence type="ECO:0000259" key="8">
    <source>
        <dbReference type="PROSITE" id="PS50928"/>
    </source>
</evidence>
<keyword evidence="4 7" id="KW-0812">Transmembrane</keyword>
<name>A0A242K981_9ENTE</name>
<evidence type="ECO:0000256" key="3">
    <source>
        <dbReference type="ARBA" id="ARBA00022475"/>
    </source>
</evidence>
<proteinExistence type="inferred from homology"/>
<dbReference type="Gene3D" id="1.10.3720.10">
    <property type="entry name" value="MetI-like"/>
    <property type="match status" value="1"/>
</dbReference>
<dbReference type="InterPro" id="IPR035906">
    <property type="entry name" value="MetI-like_sf"/>
</dbReference>
<evidence type="ECO:0000256" key="7">
    <source>
        <dbReference type="RuleBase" id="RU363032"/>
    </source>
</evidence>
<protein>
    <recommendedName>
        <fullName evidence="8">ABC transmembrane type-1 domain-containing protein</fullName>
    </recommendedName>
</protein>
<dbReference type="GO" id="GO:0005886">
    <property type="term" value="C:plasma membrane"/>
    <property type="evidence" value="ECO:0007669"/>
    <property type="project" value="UniProtKB-SubCell"/>
</dbReference>
<keyword evidence="3" id="KW-1003">Cell membrane</keyword>
<keyword evidence="11" id="KW-1185">Reference proteome</keyword>
<dbReference type="EMBL" id="NGMM01000002">
    <property type="protein sequence ID" value="OTP17516.1"/>
    <property type="molecule type" value="Genomic_DNA"/>
</dbReference>
<evidence type="ECO:0000256" key="1">
    <source>
        <dbReference type="ARBA" id="ARBA00004651"/>
    </source>
</evidence>
<feature type="transmembrane region" description="Helical" evidence="7">
    <location>
        <begin position="12"/>
        <end position="33"/>
    </location>
</feature>
<reference evidence="10" key="3">
    <citation type="submission" date="2024-03" db="EMBL/GenBank/DDBJ databases">
        <title>The Genome Sequence of Enterococcus sp. DIV0242b.</title>
        <authorList>
            <consortium name="The Broad Institute Genomics Platform"/>
            <consortium name="The Broad Institute Microbial Omics Core"/>
            <consortium name="The Broad Institute Genomic Center for Infectious Diseases"/>
            <person name="Earl A."/>
            <person name="Manson A."/>
            <person name="Gilmore M."/>
            <person name="Schwartman J."/>
            <person name="Shea T."/>
            <person name="Abouelleil A."/>
            <person name="Cao P."/>
            <person name="Chapman S."/>
            <person name="Cusick C."/>
            <person name="Young S."/>
            <person name="Neafsey D."/>
            <person name="Nusbaum C."/>
            <person name="Birren B."/>
        </authorList>
    </citation>
    <scope>NUCLEOTIDE SEQUENCE</scope>
    <source>
        <strain evidence="10">9E7_DIV0242</strain>
    </source>
</reference>
<dbReference type="Proteomes" id="UP000195141">
    <property type="component" value="Chromosome"/>
</dbReference>
<feature type="transmembrane region" description="Helical" evidence="7">
    <location>
        <begin position="108"/>
        <end position="128"/>
    </location>
</feature>
<accession>A0A242K981</accession>
<organism evidence="9">
    <name type="scientific">Candidatus Enterococcus clewellii</name>
    <dbReference type="NCBI Taxonomy" id="1834193"/>
    <lineage>
        <taxon>Bacteria</taxon>
        <taxon>Bacillati</taxon>
        <taxon>Bacillota</taxon>
        <taxon>Bacilli</taxon>
        <taxon>Lactobacillales</taxon>
        <taxon>Enterococcaceae</taxon>
        <taxon>Enterococcus</taxon>
    </lineage>
</organism>
<evidence type="ECO:0000256" key="4">
    <source>
        <dbReference type="ARBA" id="ARBA00022692"/>
    </source>
</evidence>
<reference evidence="9" key="1">
    <citation type="submission" date="2017-05" db="EMBL/GenBank/DDBJ databases">
        <title>The Genome Sequence of Enterococcus sp. 9E7_DIV0242.</title>
        <authorList>
            <consortium name="The Broad Institute Genomics Platform"/>
            <consortium name="The Broad Institute Genomic Center for Infectious Diseases"/>
            <person name="Earl A."/>
            <person name="Manson A."/>
            <person name="Schwartman J."/>
            <person name="Gilmore M."/>
            <person name="Abouelleil A."/>
            <person name="Cao P."/>
            <person name="Chapman S."/>
            <person name="Cusick C."/>
            <person name="Shea T."/>
            <person name="Young S."/>
            <person name="Neafsey D."/>
            <person name="Nusbaum C."/>
            <person name="Birren B."/>
        </authorList>
    </citation>
    <scope>NUCLEOTIDE SEQUENCE [LARGE SCALE GENOMIC DNA]</scope>
    <source>
        <strain evidence="9">9E7_DIV0242</strain>
    </source>
</reference>
<dbReference type="CDD" id="cd06261">
    <property type="entry name" value="TM_PBP2"/>
    <property type="match status" value="1"/>
</dbReference>
<dbReference type="EMBL" id="CP147247">
    <property type="protein sequence ID" value="WYJ91122.1"/>
    <property type="molecule type" value="Genomic_DNA"/>
</dbReference>
<dbReference type="InterPro" id="IPR000515">
    <property type="entry name" value="MetI-like"/>
</dbReference>
<evidence type="ECO:0000256" key="2">
    <source>
        <dbReference type="ARBA" id="ARBA00022448"/>
    </source>
</evidence>
<feature type="transmembrane region" description="Helical" evidence="7">
    <location>
        <begin position="140"/>
        <end position="160"/>
    </location>
</feature>
<dbReference type="Pfam" id="PF00528">
    <property type="entry name" value="BPD_transp_1"/>
    <property type="match status" value="1"/>
</dbReference>
<reference evidence="10" key="2">
    <citation type="submission" date="2017-05" db="EMBL/GenBank/DDBJ databases">
        <authorList>
            <consortium name="The Broad Institute Genomics Platform"/>
            <consortium name="The Broad Institute Genomic Center for Infectious Diseases"/>
            <person name="Earl A."/>
            <person name="Manson A."/>
            <person name="Schwartman J."/>
            <person name="Gilmore M."/>
            <person name="Abouelleil A."/>
            <person name="Cao P."/>
            <person name="Chapman S."/>
            <person name="Cusick C."/>
            <person name="Shea T."/>
            <person name="Young S."/>
            <person name="Neafsey D."/>
            <person name="Nusbaum C."/>
            <person name="Birren B."/>
        </authorList>
    </citation>
    <scope>NUCLEOTIDE SEQUENCE</scope>
    <source>
        <strain evidence="10">9E7_DIV0242</strain>
    </source>
</reference>
<sequence length="290" mass="32481">MVETKGEKTFRLINYTILGIISLIALYPFVYVLSASISSPTSVVTGNMTLFPKDIRFDSYRQLLTDNSILIAYGNTIYYTIVGTITSMLLTILGAYALSKRRLRGKKLITIFITITMWFDAGMIPTYLNIKDLGLLDTRMAMIIAFACNTFNVILLRSFFESVPEELEEAALIDGAKDHQILWRIYLPLSKAALATVSLFYAISRWNGYFWAMVIIRDENKAPLQVLLKKLIVENSLGSEFATAIDPTTTVSVETITYATIVVSVIPIVLIYPFIQKYFVKGVMVGAVKG</sequence>
<dbReference type="PANTHER" id="PTHR43744:SF9">
    <property type="entry name" value="POLYGALACTURONAN_RHAMNOGALACTURONAN TRANSPORT SYSTEM PERMEASE PROTEIN YTCP"/>
    <property type="match status" value="1"/>
</dbReference>
<keyword evidence="2 7" id="KW-0813">Transport</keyword>
<keyword evidence="5 7" id="KW-1133">Transmembrane helix</keyword>
<feature type="transmembrane region" description="Helical" evidence="7">
    <location>
        <begin position="77"/>
        <end position="96"/>
    </location>
</feature>
<evidence type="ECO:0000313" key="11">
    <source>
        <dbReference type="Proteomes" id="UP000195141"/>
    </source>
</evidence>
<evidence type="ECO:0000313" key="10">
    <source>
        <dbReference type="EMBL" id="WYJ91122.1"/>
    </source>
</evidence>
<dbReference type="PROSITE" id="PS50928">
    <property type="entry name" value="ABC_TM1"/>
    <property type="match status" value="1"/>
</dbReference>